<sequence>MALQESHGLSGDALDARCREHGVFVHRLAEWKADFCGPSEPAERWSRRQRPVPVAALRATPQTDGGRAADPGCQGFNGSPLRWGLARHSPARRTASSRTSAEYFHGFLHGAILSRRGASSKPGAVHARLHRPLIRAWLRVGGKHSQRKYDYPPDLQDSAVQTVLQ</sequence>
<reference evidence="1" key="1">
    <citation type="submission" date="2023-03" db="EMBL/GenBank/DDBJ databases">
        <authorList>
            <person name="Pearce D."/>
        </authorList>
    </citation>
    <scope>NUCLEOTIDE SEQUENCE</scope>
    <source>
        <strain evidence="1">Mc</strain>
    </source>
</reference>
<evidence type="ECO:0008006" key="3">
    <source>
        <dbReference type="Google" id="ProtNLM"/>
    </source>
</evidence>
<evidence type="ECO:0000313" key="1">
    <source>
        <dbReference type="EMBL" id="CAI8868588.1"/>
    </source>
</evidence>
<dbReference type="Proteomes" id="UP001158598">
    <property type="component" value="Chromosome"/>
</dbReference>
<dbReference type="AlphaFoldDB" id="A0AA35UST1"/>
<gene>
    <name evidence="1" type="ORF">MCNOR_2826</name>
</gene>
<name>A0AA35UST1_METCP</name>
<evidence type="ECO:0000313" key="2">
    <source>
        <dbReference type="Proteomes" id="UP001158598"/>
    </source>
</evidence>
<accession>A0AA35UST1</accession>
<dbReference type="EMBL" id="OX458332">
    <property type="protein sequence ID" value="CAI8868588.1"/>
    <property type="molecule type" value="Genomic_DNA"/>
</dbReference>
<organism evidence="1 2">
    <name type="scientific">Methylococcus capsulatus</name>
    <dbReference type="NCBI Taxonomy" id="414"/>
    <lineage>
        <taxon>Bacteria</taxon>
        <taxon>Pseudomonadati</taxon>
        <taxon>Pseudomonadota</taxon>
        <taxon>Gammaproteobacteria</taxon>
        <taxon>Methylococcales</taxon>
        <taxon>Methylococcaceae</taxon>
        <taxon>Methylococcus</taxon>
    </lineage>
</organism>
<protein>
    <recommendedName>
        <fullName evidence="3">Transposase</fullName>
    </recommendedName>
</protein>
<proteinExistence type="predicted"/>